<reference evidence="1 2" key="1">
    <citation type="journal article" date="2018" name="Front. Plant Sci.">
        <title>Red Clover (Trifolium pratense) and Zigzag Clover (T. medium) - A Picture of Genomic Similarities and Differences.</title>
        <authorList>
            <person name="Dluhosova J."/>
            <person name="Istvanek J."/>
            <person name="Nedelnik J."/>
            <person name="Repkova J."/>
        </authorList>
    </citation>
    <scope>NUCLEOTIDE SEQUENCE [LARGE SCALE GENOMIC DNA]</scope>
    <source>
        <strain evidence="2">cv. 10/8</strain>
        <tissue evidence="1">Leaf</tissue>
    </source>
</reference>
<evidence type="ECO:0000313" key="1">
    <source>
        <dbReference type="EMBL" id="MCI45864.1"/>
    </source>
</evidence>
<comment type="caution">
    <text evidence="1">The sequence shown here is derived from an EMBL/GenBank/DDBJ whole genome shotgun (WGS) entry which is preliminary data.</text>
</comment>
<name>A0A392SCD8_9FABA</name>
<protein>
    <submittedName>
        <fullName evidence="1">Uncharacterized protein</fullName>
    </submittedName>
</protein>
<dbReference type="EMBL" id="LXQA010349805">
    <property type="protein sequence ID" value="MCI45864.1"/>
    <property type="molecule type" value="Genomic_DNA"/>
</dbReference>
<keyword evidence="2" id="KW-1185">Reference proteome</keyword>
<accession>A0A392SCD8</accession>
<organism evidence="1 2">
    <name type="scientific">Trifolium medium</name>
    <dbReference type="NCBI Taxonomy" id="97028"/>
    <lineage>
        <taxon>Eukaryota</taxon>
        <taxon>Viridiplantae</taxon>
        <taxon>Streptophyta</taxon>
        <taxon>Embryophyta</taxon>
        <taxon>Tracheophyta</taxon>
        <taxon>Spermatophyta</taxon>
        <taxon>Magnoliopsida</taxon>
        <taxon>eudicotyledons</taxon>
        <taxon>Gunneridae</taxon>
        <taxon>Pentapetalae</taxon>
        <taxon>rosids</taxon>
        <taxon>fabids</taxon>
        <taxon>Fabales</taxon>
        <taxon>Fabaceae</taxon>
        <taxon>Papilionoideae</taxon>
        <taxon>50 kb inversion clade</taxon>
        <taxon>NPAAA clade</taxon>
        <taxon>Hologalegina</taxon>
        <taxon>IRL clade</taxon>
        <taxon>Trifolieae</taxon>
        <taxon>Trifolium</taxon>
    </lineage>
</organism>
<feature type="non-terminal residue" evidence="1">
    <location>
        <position position="1"/>
    </location>
</feature>
<proteinExistence type="predicted"/>
<evidence type="ECO:0000313" key="2">
    <source>
        <dbReference type="Proteomes" id="UP000265520"/>
    </source>
</evidence>
<sequence>ARGAAPMAPGVVLRAGGGGFLELARGAAPWAPGAAVWYKVLLLHFCSR</sequence>
<dbReference type="Proteomes" id="UP000265520">
    <property type="component" value="Unassembled WGS sequence"/>
</dbReference>
<dbReference type="AlphaFoldDB" id="A0A392SCD8"/>